<dbReference type="InterPro" id="IPR055528">
    <property type="entry name" value="DUF7102"/>
</dbReference>
<feature type="domain" description="SAM-like" evidence="3">
    <location>
        <begin position="777"/>
        <end position="840"/>
    </location>
</feature>
<name>A0A6A6GMR8_9PEZI</name>
<evidence type="ECO:0000259" key="3">
    <source>
        <dbReference type="Pfam" id="PF23395"/>
    </source>
</evidence>
<dbReference type="AlphaFoldDB" id="A0A6A6GMR8"/>
<dbReference type="Pfam" id="PF23395">
    <property type="entry name" value="SAM_6"/>
    <property type="match status" value="1"/>
</dbReference>
<reference evidence="5" key="1">
    <citation type="journal article" date="2020" name="Stud. Mycol.">
        <title>101 Dothideomycetes genomes: A test case for predicting lifestyles and emergence of pathogens.</title>
        <authorList>
            <person name="Haridas S."/>
            <person name="Albert R."/>
            <person name="Binder M."/>
            <person name="Bloem J."/>
            <person name="LaButti K."/>
            <person name="Salamov A."/>
            <person name="Andreopoulos B."/>
            <person name="Baker S."/>
            <person name="Barry K."/>
            <person name="Bills G."/>
            <person name="Bluhm B."/>
            <person name="Cannon C."/>
            <person name="Castanera R."/>
            <person name="Culley D."/>
            <person name="Daum C."/>
            <person name="Ezra D."/>
            <person name="Gonzalez J."/>
            <person name="Henrissat B."/>
            <person name="Kuo A."/>
            <person name="Liang C."/>
            <person name="Lipzen A."/>
            <person name="Lutzoni F."/>
            <person name="Magnuson J."/>
            <person name="Mondo S."/>
            <person name="Nolan M."/>
            <person name="Ohm R."/>
            <person name="Pangilinan J."/>
            <person name="Park H.-J."/>
            <person name="Ramirez L."/>
            <person name="Alfaro M."/>
            <person name="Sun H."/>
            <person name="Tritt A."/>
            <person name="Yoshinaga Y."/>
            <person name="Zwiers L.-H."/>
            <person name="Turgeon B."/>
            <person name="Goodwin S."/>
            <person name="Spatafora J."/>
            <person name="Crous P."/>
            <person name="Grigoriev I."/>
        </authorList>
    </citation>
    <scope>NUCLEOTIDE SEQUENCE [LARGE SCALE GENOMIC DNA]</scope>
    <source>
        <strain evidence="5">CECT 20119</strain>
    </source>
</reference>
<dbReference type="EMBL" id="ML992502">
    <property type="protein sequence ID" value="KAF2227036.1"/>
    <property type="molecule type" value="Genomic_DNA"/>
</dbReference>
<feature type="domain" description="DUF7102" evidence="2">
    <location>
        <begin position="610"/>
        <end position="762"/>
    </location>
</feature>
<gene>
    <name evidence="4" type="ORF">BDZ85DRAFT_257145</name>
</gene>
<dbReference type="Proteomes" id="UP000799538">
    <property type="component" value="Unassembled WGS sequence"/>
</dbReference>
<feature type="compositionally biased region" description="Polar residues" evidence="1">
    <location>
        <begin position="550"/>
        <end position="567"/>
    </location>
</feature>
<keyword evidence="5" id="KW-1185">Reference proteome</keyword>
<protein>
    <submittedName>
        <fullName evidence="4">Uncharacterized protein</fullName>
    </submittedName>
</protein>
<sequence>MNDNELSLLQYARNNGLSRDYNADSVFDQLAVPPVDLDFVHYNLFDNGKLPEILQHHILPVSSSERWSIPSSAAAFLRDIVKPSLEVGLDDGPIIQRCRDFKLELPILRSDDRLDLQLFSSKAHSSQIDLKSVAQSLPQEPLPHEQSLDWRLLDKSVADQTAKRASSEKLQITDASLTFLKDAIKPVMLAVPDTTFQYVGRSTLRIPSPILPLSPTLSSTLLDENDYDVPFTSTPENPADSALKAVEQAINEDEALLPFSHSEPIESALTSVYFPTSTDDAELYAPLSPFKRARPDDFRLDTPLLPAGSSSPPFKKVRFDEVVCKDDPALQLSQASDSAVDFEKVFNDFVDLAHPAISAVENEQLQEADTTRRMFVPSLPPHCPVAPWDVQSRSHCKTTNLQRPLLSTIKNSLDVSEIRWRHNAADYKLQWIPVPHIGREDLFKDDLLVDGRSEYMTSLTVFDVSLDGYFWKPEGLRILDDTCQDDEDLEPAPFDPRELEISTLVLEKRRRPNSPLLMEALRRRALQTLQQPPPSLGANNGINSFFHLQTGQRDQRPPSRSNENRQLINRPKTPTPAMAPALASLPHTSNIAPLPAHPQPSIDLSAAPLHLFISTTLLSSRNLTSLIRTQLHTTTFLERDLSAHQEADLLPTPSSGIVLTTLQQIKQRPLPGSESQLNTVHSRILSLNSRYEHLVVLVSEGLPTSYSDTAAPSRGLDGSDAMALNALTNLGANLSCTVEVIFVPGGEAELARWAVAKTCRIGRANSLSSELANRLGDETVQEVWLREAGLNAFAAAVVVASGGPRMSGTARFVMMSTEERDGAWGLLLGERLVARVGSVLDQRWIAAEPIGTSRVLEGVADGDDMLLDDEGEMMLY</sequence>
<evidence type="ECO:0000313" key="5">
    <source>
        <dbReference type="Proteomes" id="UP000799538"/>
    </source>
</evidence>
<feature type="region of interest" description="Disordered" evidence="1">
    <location>
        <begin position="550"/>
        <end position="581"/>
    </location>
</feature>
<evidence type="ECO:0000259" key="2">
    <source>
        <dbReference type="Pfam" id="PF23394"/>
    </source>
</evidence>
<accession>A0A6A6GMR8</accession>
<evidence type="ECO:0000313" key="4">
    <source>
        <dbReference type="EMBL" id="KAF2227036.1"/>
    </source>
</evidence>
<organism evidence="4 5">
    <name type="scientific">Elsinoe ampelina</name>
    <dbReference type="NCBI Taxonomy" id="302913"/>
    <lineage>
        <taxon>Eukaryota</taxon>
        <taxon>Fungi</taxon>
        <taxon>Dikarya</taxon>
        <taxon>Ascomycota</taxon>
        <taxon>Pezizomycotina</taxon>
        <taxon>Dothideomycetes</taxon>
        <taxon>Dothideomycetidae</taxon>
        <taxon>Myriangiales</taxon>
        <taxon>Elsinoaceae</taxon>
        <taxon>Elsinoe</taxon>
    </lineage>
</organism>
<dbReference type="OrthoDB" id="3647246at2759"/>
<proteinExistence type="predicted"/>
<evidence type="ECO:0000256" key="1">
    <source>
        <dbReference type="SAM" id="MobiDB-lite"/>
    </source>
</evidence>
<dbReference type="Pfam" id="PF23394">
    <property type="entry name" value="DUF7102"/>
    <property type="match status" value="1"/>
</dbReference>
<dbReference type="InterPro" id="IPR057559">
    <property type="entry name" value="SAM_6"/>
</dbReference>